<feature type="transmembrane region" description="Helical" evidence="3">
    <location>
        <begin position="118"/>
        <end position="136"/>
    </location>
</feature>
<feature type="transmembrane region" description="Helical" evidence="3">
    <location>
        <begin position="62"/>
        <end position="80"/>
    </location>
</feature>
<keyword evidence="3" id="KW-1133">Transmembrane helix</keyword>
<proteinExistence type="inferred from homology"/>
<organism evidence="5 6">
    <name type="scientific">Niallia hominis</name>
    <dbReference type="NCBI Taxonomy" id="3133173"/>
    <lineage>
        <taxon>Bacteria</taxon>
        <taxon>Bacillati</taxon>
        <taxon>Bacillota</taxon>
        <taxon>Bacilli</taxon>
        <taxon>Bacillales</taxon>
        <taxon>Bacillaceae</taxon>
        <taxon>Niallia</taxon>
    </lineage>
</organism>
<dbReference type="InterPro" id="IPR037185">
    <property type="entry name" value="EmrE-like"/>
</dbReference>
<sequence length="291" mass="32716">MNATVKFALSMAIFGSIGYFSAKANLPSIELVFIRCICACVVLSIVYLFSKRKKEEIEKKEIGYSVLCGVFLVVNWVFFFRSFEHMSVTVAVSIYHLAPVLVGLLGSFLYRERITFKLMLTVIICFIGTLLVGGMQDYLSIDELMSAGLPWAFGAALFYALTTLTGKKIAKLNPVITTIIQTSVGIIMLLPFVKWDYFLHLTGENWFYILLTGIIHTGFVYYLFFSSLPKLSSGSIAVLVFIDPAVAIFMDIVLTAYRPDIFQVIGIVLIFWGQTRAAFKRKISEVKEEVF</sequence>
<feature type="domain" description="EamA" evidence="4">
    <location>
        <begin position="8"/>
        <end position="132"/>
    </location>
</feature>
<protein>
    <submittedName>
        <fullName evidence="5">DMT family transporter</fullName>
    </submittedName>
</protein>
<dbReference type="EMBL" id="JBBMFN010000044">
    <property type="protein sequence ID" value="MEQ2467193.1"/>
    <property type="molecule type" value="Genomic_DNA"/>
</dbReference>
<reference evidence="5 6" key="1">
    <citation type="submission" date="2024-03" db="EMBL/GenBank/DDBJ databases">
        <title>Human intestinal bacterial collection.</title>
        <authorList>
            <person name="Pauvert C."/>
            <person name="Hitch T.C.A."/>
            <person name="Clavel T."/>
        </authorList>
    </citation>
    <scope>NUCLEOTIDE SEQUENCE [LARGE SCALE GENOMIC DNA]</scope>
    <source>
        <strain evidence="5 6">CLA-SR-H024</strain>
    </source>
</reference>
<dbReference type="Pfam" id="PF00892">
    <property type="entry name" value="EamA"/>
    <property type="match status" value="2"/>
</dbReference>
<evidence type="ECO:0000256" key="2">
    <source>
        <dbReference type="ARBA" id="ARBA00007362"/>
    </source>
</evidence>
<keyword evidence="3" id="KW-0812">Transmembrane</keyword>
<feature type="transmembrane region" description="Helical" evidence="3">
    <location>
        <begin position="32"/>
        <end position="50"/>
    </location>
</feature>
<keyword evidence="6" id="KW-1185">Reference proteome</keyword>
<comment type="similarity">
    <text evidence="2">Belongs to the EamA transporter family.</text>
</comment>
<dbReference type="Gene3D" id="1.10.3730.20">
    <property type="match status" value="1"/>
</dbReference>
<accession>A0ABV1F1F8</accession>
<feature type="transmembrane region" description="Helical" evidence="3">
    <location>
        <begin position="86"/>
        <end position="106"/>
    </location>
</feature>
<evidence type="ECO:0000256" key="3">
    <source>
        <dbReference type="SAM" id="Phobius"/>
    </source>
</evidence>
<evidence type="ECO:0000313" key="6">
    <source>
        <dbReference type="Proteomes" id="UP001465426"/>
    </source>
</evidence>
<keyword evidence="3" id="KW-0472">Membrane</keyword>
<dbReference type="SUPFAM" id="SSF103481">
    <property type="entry name" value="Multidrug resistance efflux transporter EmrE"/>
    <property type="match status" value="2"/>
</dbReference>
<dbReference type="Proteomes" id="UP001465426">
    <property type="component" value="Unassembled WGS sequence"/>
</dbReference>
<comment type="caution">
    <text evidence="5">The sequence shown here is derived from an EMBL/GenBank/DDBJ whole genome shotgun (WGS) entry which is preliminary data.</text>
</comment>
<dbReference type="PANTHER" id="PTHR22911:SF102">
    <property type="entry name" value="MEMBRANE PROTEIN"/>
    <property type="match status" value="1"/>
</dbReference>
<feature type="transmembrane region" description="Helical" evidence="3">
    <location>
        <begin position="172"/>
        <end position="193"/>
    </location>
</feature>
<gene>
    <name evidence="5" type="ORF">WMO63_16175</name>
</gene>
<dbReference type="PANTHER" id="PTHR22911">
    <property type="entry name" value="ACYL-MALONYL CONDENSING ENZYME-RELATED"/>
    <property type="match status" value="1"/>
</dbReference>
<evidence type="ECO:0000259" key="4">
    <source>
        <dbReference type="Pfam" id="PF00892"/>
    </source>
</evidence>
<name>A0ABV1F1F8_9BACI</name>
<feature type="transmembrane region" description="Helical" evidence="3">
    <location>
        <begin position="205"/>
        <end position="224"/>
    </location>
</feature>
<feature type="transmembrane region" description="Helical" evidence="3">
    <location>
        <begin position="148"/>
        <end position="165"/>
    </location>
</feature>
<feature type="transmembrane region" description="Helical" evidence="3">
    <location>
        <begin position="236"/>
        <end position="255"/>
    </location>
</feature>
<feature type="transmembrane region" description="Helical" evidence="3">
    <location>
        <begin position="261"/>
        <end position="279"/>
    </location>
</feature>
<feature type="domain" description="EamA" evidence="4">
    <location>
        <begin position="148"/>
        <end position="273"/>
    </location>
</feature>
<dbReference type="InterPro" id="IPR000620">
    <property type="entry name" value="EamA_dom"/>
</dbReference>
<dbReference type="RefSeq" id="WP_349205092.1">
    <property type="nucleotide sequence ID" value="NZ_JBBMFN010000044.1"/>
</dbReference>
<evidence type="ECO:0000256" key="1">
    <source>
        <dbReference type="ARBA" id="ARBA00004127"/>
    </source>
</evidence>
<comment type="subcellular location">
    <subcellularLocation>
        <location evidence="1">Endomembrane system</location>
        <topology evidence="1">Multi-pass membrane protein</topology>
    </subcellularLocation>
</comment>
<evidence type="ECO:0000313" key="5">
    <source>
        <dbReference type="EMBL" id="MEQ2467193.1"/>
    </source>
</evidence>